<evidence type="ECO:0000313" key="2">
    <source>
        <dbReference type="Proteomes" id="UP000198211"/>
    </source>
</evidence>
<dbReference type="OrthoDB" id="118240at2759"/>
<name>A0A225W6H7_9STRA</name>
<dbReference type="Proteomes" id="UP000198211">
    <property type="component" value="Unassembled WGS sequence"/>
</dbReference>
<keyword evidence="2" id="KW-1185">Reference proteome</keyword>
<dbReference type="AlphaFoldDB" id="A0A225W6H7"/>
<sequence length="214" mass="24352">MGIATHAYPFKVPLDYWSPSEAGAEQHKWKENLKTAFDSQGSGVRRQPVSRAIGESVNPANIPLPQIPKKKRKPITILSGFAHGDSSFSKSPNSRHEGFEELDVDLHDDKFKTIAYLTANIMIQMASEEMETITRQIRDWYDMESENSTPIFKIAPHRPLGKIVPFEGKLDESEIALQWLRGFVCEITLRLMNGMELFTGTERYHARRSVIGNY</sequence>
<accession>A0A225W6H7</accession>
<organism evidence="1 2">
    <name type="scientific">Phytophthora megakarya</name>
    <dbReference type="NCBI Taxonomy" id="4795"/>
    <lineage>
        <taxon>Eukaryota</taxon>
        <taxon>Sar</taxon>
        <taxon>Stramenopiles</taxon>
        <taxon>Oomycota</taxon>
        <taxon>Peronosporomycetes</taxon>
        <taxon>Peronosporales</taxon>
        <taxon>Peronosporaceae</taxon>
        <taxon>Phytophthora</taxon>
    </lineage>
</organism>
<reference evidence="2" key="1">
    <citation type="submission" date="2017-03" db="EMBL/GenBank/DDBJ databases">
        <title>Phytopthora megakarya and P. palmivora, two closely related causual agents of cacao black pod achieved similar genome size and gene model numbers by different mechanisms.</title>
        <authorList>
            <person name="Ali S."/>
            <person name="Shao J."/>
            <person name="Larry D.J."/>
            <person name="Kronmiller B."/>
            <person name="Shen D."/>
            <person name="Strem M.D."/>
            <person name="Melnick R.L."/>
            <person name="Guiltinan M.J."/>
            <person name="Tyler B.M."/>
            <person name="Meinhardt L.W."/>
            <person name="Bailey B.A."/>
        </authorList>
    </citation>
    <scope>NUCLEOTIDE SEQUENCE [LARGE SCALE GENOMIC DNA]</scope>
    <source>
        <strain evidence="2">zdho120</strain>
    </source>
</reference>
<proteinExistence type="predicted"/>
<comment type="caution">
    <text evidence="1">The sequence shown here is derived from an EMBL/GenBank/DDBJ whole genome shotgun (WGS) entry which is preliminary data.</text>
</comment>
<gene>
    <name evidence="1" type="ORF">PHMEG_00013556</name>
</gene>
<evidence type="ECO:0008006" key="3">
    <source>
        <dbReference type="Google" id="ProtNLM"/>
    </source>
</evidence>
<evidence type="ECO:0000313" key="1">
    <source>
        <dbReference type="EMBL" id="OWZ13175.1"/>
    </source>
</evidence>
<dbReference type="EMBL" id="NBNE01001650">
    <property type="protein sequence ID" value="OWZ13175.1"/>
    <property type="molecule type" value="Genomic_DNA"/>
</dbReference>
<protein>
    <recommendedName>
        <fullName evidence="3">Eukaryotic/viral aspartic protease</fullName>
    </recommendedName>
</protein>